<protein>
    <submittedName>
        <fullName evidence="3">NCK-interacting protein with SH3 domain</fullName>
    </submittedName>
</protein>
<keyword evidence="2" id="KW-1133">Transmembrane helix</keyword>
<gene>
    <name evidence="3" type="primary">NCKIPSD</name>
    <name evidence="3" type="ORF">g.12290</name>
</gene>
<dbReference type="EMBL" id="GBXI01005819">
    <property type="protein sequence ID" value="JAD08473.1"/>
    <property type="molecule type" value="Transcribed_RNA"/>
</dbReference>
<proteinExistence type="predicted"/>
<feature type="region of interest" description="Disordered" evidence="1">
    <location>
        <begin position="55"/>
        <end position="83"/>
    </location>
</feature>
<keyword evidence="2" id="KW-0812">Transmembrane</keyword>
<evidence type="ECO:0000256" key="2">
    <source>
        <dbReference type="SAM" id="Phobius"/>
    </source>
</evidence>
<reference evidence="3" key="2">
    <citation type="journal article" date="2015" name="Gigascience">
        <title>Reconstructing a comprehensive transcriptome assembly of a white-pupal translocated strain of the pest fruit fly Bactrocera cucurbitae.</title>
        <authorList>
            <person name="Sim S.B."/>
            <person name="Calla B."/>
            <person name="Hall B."/>
            <person name="DeRego T."/>
            <person name="Geib S.M."/>
        </authorList>
    </citation>
    <scope>NUCLEOTIDE SEQUENCE</scope>
</reference>
<sequence>MTDDNKDEWTISKNSIWIYLIFVAASVIAVLCGCYVPLNYRRYIFKWQAYREHRRNQQRRNRAPEQVGMDWLATPPPPQRRPVERLVTQVHVPSTRIEAVQPPL</sequence>
<feature type="transmembrane region" description="Helical" evidence="2">
    <location>
        <begin position="16"/>
        <end position="38"/>
    </location>
</feature>
<evidence type="ECO:0000256" key="1">
    <source>
        <dbReference type="SAM" id="MobiDB-lite"/>
    </source>
</evidence>
<reference evidence="3" key="1">
    <citation type="submission" date="2014-11" db="EMBL/GenBank/DDBJ databases">
        <authorList>
            <person name="Geib S."/>
        </authorList>
    </citation>
    <scope>NUCLEOTIDE SEQUENCE</scope>
</reference>
<accession>A0A0A1XDC8</accession>
<keyword evidence="2" id="KW-0472">Membrane</keyword>
<name>A0A0A1XDC8_ZEUCU</name>
<evidence type="ECO:0000313" key="3">
    <source>
        <dbReference type="EMBL" id="JAD08473.1"/>
    </source>
</evidence>
<organism evidence="3">
    <name type="scientific">Zeugodacus cucurbitae</name>
    <name type="common">Melon fruit fly</name>
    <name type="synonym">Bactrocera cucurbitae</name>
    <dbReference type="NCBI Taxonomy" id="28588"/>
    <lineage>
        <taxon>Eukaryota</taxon>
        <taxon>Metazoa</taxon>
        <taxon>Ecdysozoa</taxon>
        <taxon>Arthropoda</taxon>
        <taxon>Hexapoda</taxon>
        <taxon>Insecta</taxon>
        <taxon>Pterygota</taxon>
        <taxon>Neoptera</taxon>
        <taxon>Endopterygota</taxon>
        <taxon>Diptera</taxon>
        <taxon>Brachycera</taxon>
        <taxon>Muscomorpha</taxon>
        <taxon>Tephritoidea</taxon>
        <taxon>Tephritidae</taxon>
        <taxon>Zeugodacus</taxon>
        <taxon>Zeugodacus</taxon>
    </lineage>
</organism>
<dbReference type="AlphaFoldDB" id="A0A0A1XDC8"/>
<dbReference type="PROSITE" id="PS51257">
    <property type="entry name" value="PROKAR_LIPOPROTEIN"/>
    <property type="match status" value="1"/>
</dbReference>